<comment type="caution">
    <text evidence="1">The sequence shown here is derived from an EMBL/GenBank/DDBJ whole genome shotgun (WGS) entry which is preliminary data.</text>
</comment>
<sequence>MNADPTMVLGANECWDRLRSTSIGCLAVIVGDGADLHPEIFPVNYAVDHASVVFRSGEGTKVEAIHDHPQVAFEVDGFDPETGTAWSVVVKGTAKPINRTDELLDTISLDVTPWQGGRKNRFVRIHTGEITGLSFPVAEPAEWDTPLSGKLRAPRE</sequence>
<dbReference type="RefSeq" id="WP_095375118.1">
    <property type="nucleotide sequence ID" value="NZ_NCWY01000001.1"/>
</dbReference>
<dbReference type="InterPro" id="IPR024747">
    <property type="entry name" value="Pyridox_Oxase-rel"/>
</dbReference>
<evidence type="ECO:0000313" key="2">
    <source>
        <dbReference type="Proteomes" id="UP000216867"/>
    </source>
</evidence>
<dbReference type="Pfam" id="PF12900">
    <property type="entry name" value="Pyridox_ox_2"/>
    <property type="match status" value="1"/>
</dbReference>
<proteinExistence type="predicted"/>
<dbReference type="SUPFAM" id="SSF50475">
    <property type="entry name" value="FMN-binding split barrel"/>
    <property type="match status" value="1"/>
</dbReference>
<dbReference type="Gene3D" id="2.30.110.10">
    <property type="entry name" value="Electron Transport, Fmn-binding Protein, Chain A"/>
    <property type="match status" value="1"/>
</dbReference>
<protein>
    <submittedName>
        <fullName evidence="1">Flavin-nucleotide-binding protein</fullName>
    </submittedName>
</protein>
<accession>A0A269ZHM8</accession>
<evidence type="ECO:0000313" key="1">
    <source>
        <dbReference type="EMBL" id="PAK97149.1"/>
    </source>
</evidence>
<gene>
    <name evidence="1" type="ORF">B8X04_00795</name>
</gene>
<dbReference type="Proteomes" id="UP000216867">
    <property type="component" value="Unassembled WGS sequence"/>
</dbReference>
<reference evidence="1 2" key="1">
    <citation type="submission" date="2017-04" db="EMBL/GenBank/DDBJ databases">
        <title>Kefir bacterial isolates.</title>
        <authorList>
            <person name="Kim Y."/>
            <person name="Blasche S."/>
            <person name="Patil K.R."/>
        </authorList>
    </citation>
    <scope>NUCLEOTIDE SEQUENCE [LARGE SCALE GENOMIC DNA]</scope>
    <source>
        <strain evidence="1 2">OG2</strain>
    </source>
</reference>
<dbReference type="AlphaFoldDB" id="A0A269ZHM8"/>
<name>A0A269ZHM8_9MICO</name>
<organism evidence="1 2">
    <name type="scientific">Brevibacterium casei</name>
    <dbReference type="NCBI Taxonomy" id="33889"/>
    <lineage>
        <taxon>Bacteria</taxon>
        <taxon>Bacillati</taxon>
        <taxon>Actinomycetota</taxon>
        <taxon>Actinomycetes</taxon>
        <taxon>Micrococcales</taxon>
        <taxon>Brevibacteriaceae</taxon>
        <taxon>Brevibacterium</taxon>
    </lineage>
</organism>
<dbReference type="InterPro" id="IPR012349">
    <property type="entry name" value="Split_barrel_FMN-bd"/>
</dbReference>
<dbReference type="EMBL" id="NCWY01000001">
    <property type="protein sequence ID" value="PAK97149.1"/>
    <property type="molecule type" value="Genomic_DNA"/>
</dbReference>